<gene>
    <name evidence="1" type="ORF">E5331_18125</name>
</gene>
<keyword evidence="2" id="KW-1185">Reference proteome</keyword>
<protein>
    <submittedName>
        <fullName evidence="1">Crp/Fnr family transcriptional regulator</fullName>
    </submittedName>
</protein>
<organism evidence="1 2">
    <name type="scientific">Lepagella muris</name>
    <dbReference type="NCBI Taxonomy" id="3032870"/>
    <lineage>
        <taxon>Bacteria</taxon>
        <taxon>Pseudomonadati</taxon>
        <taxon>Bacteroidota</taxon>
        <taxon>Bacteroidia</taxon>
        <taxon>Bacteroidales</taxon>
        <taxon>Muribaculaceae</taxon>
        <taxon>Lepagella</taxon>
    </lineage>
</organism>
<sequence>MAVGISQLPFCFYKHPLVVFWGITQDKRLYSEAIHVIRGILSAWVLIETRRHARASLLVSLNLIVMTTMYEKIMDLPLFKGVGKDHVSSFLEKTNVNFLNYESGELVVTKGDDVRMLKFVISGEVRINHRLDGFDIVVEEICGRGRVLGADRLYGMSKIYSCDVYAIGRVSIMEFSKEQYVRLLNMDSIYLLNFFNFLSRRAQRPVETLERYAAADISARMSLLVGIFTDPDSSDVVISGSACDVRRYCGVNEEEFSRWLEIACGEGLVEMADERIRIFSKKFPSVAGNAFD</sequence>
<evidence type="ECO:0000313" key="1">
    <source>
        <dbReference type="EMBL" id="TGY76463.1"/>
    </source>
</evidence>
<dbReference type="EMBL" id="SRYB01000040">
    <property type="protein sequence ID" value="TGY76463.1"/>
    <property type="molecule type" value="Genomic_DNA"/>
</dbReference>
<accession>A0AC61RBP7</accession>
<evidence type="ECO:0000313" key="2">
    <source>
        <dbReference type="Proteomes" id="UP000306319"/>
    </source>
</evidence>
<reference evidence="1" key="1">
    <citation type="submission" date="2019-04" db="EMBL/GenBank/DDBJ databases">
        <title>Microbes associate with the intestines of laboratory mice.</title>
        <authorList>
            <person name="Navarre W."/>
            <person name="Wong E."/>
            <person name="Huang K."/>
            <person name="Tropini C."/>
            <person name="Ng K."/>
            <person name="Yu B."/>
        </authorList>
    </citation>
    <scope>NUCLEOTIDE SEQUENCE</scope>
    <source>
        <strain evidence="1">NM04_E33</strain>
    </source>
</reference>
<comment type="caution">
    <text evidence="1">The sequence shown here is derived from an EMBL/GenBank/DDBJ whole genome shotgun (WGS) entry which is preliminary data.</text>
</comment>
<name>A0AC61RBP7_9BACT</name>
<dbReference type="Proteomes" id="UP000306319">
    <property type="component" value="Unassembled WGS sequence"/>
</dbReference>
<proteinExistence type="predicted"/>